<protein>
    <recommendedName>
        <fullName evidence="1">Polymerase/histidinol phosphatase N-terminal domain-containing protein</fullName>
    </recommendedName>
</protein>
<organism evidence="2">
    <name type="scientific">Anopheles coluzzii</name>
    <name type="common">African malaria mosquito</name>
    <dbReference type="NCBI Taxonomy" id="1518534"/>
    <lineage>
        <taxon>Eukaryota</taxon>
        <taxon>Metazoa</taxon>
        <taxon>Ecdysozoa</taxon>
        <taxon>Arthropoda</taxon>
        <taxon>Hexapoda</taxon>
        <taxon>Insecta</taxon>
        <taxon>Pterygota</taxon>
        <taxon>Neoptera</taxon>
        <taxon>Endopterygota</taxon>
        <taxon>Diptera</taxon>
        <taxon>Nematocera</taxon>
        <taxon>Culicoidea</taxon>
        <taxon>Culicidae</taxon>
        <taxon>Anophelinae</taxon>
        <taxon>Anopheles</taxon>
    </lineage>
</organism>
<dbReference type="InterPro" id="IPR004805">
    <property type="entry name" value="DnaE2/DnaE/PolC"/>
</dbReference>
<accession>A0A8W7PC09</accession>
<dbReference type="Gene3D" id="3.20.20.140">
    <property type="entry name" value="Metal-dependent hydrolases"/>
    <property type="match status" value="1"/>
</dbReference>
<dbReference type="SUPFAM" id="SSF89550">
    <property type="entry name" value="PHP domain-like"/>
    <property type="match status" value="1"/>
</dbReference>
<dbReference type="PANTHER" id="PTHR32294">
    <property type="entry name" value="DNA POLYMERASE III SUBUNIT ALPHA"/>
    <property type="match status" value="1"/>
</dbReference>
<dbReference type="InterPro" id="IPR016195">
    <property type="entry name" value="Pol/histidinol_Pase-like"/>
</dbReference>
<dbReference type="Proteomes" id="UP000075882">
    <property type="component" value="Unassembled WGS sequence"/>
</dbReference>
<dbReference type="EnsemblMetazoa" id="ACOM028844-RA">
    <property type="protein sequence ID" value="ACOM028844-PA.1"/>
    <property type="gene ID" value="ACOM028844"/>
</dbReference>
<dbReference type="Pfam" id="PF02811">
    <property type="entry name" value="PHP"/>
    <property type="match status" value="1"/>
</dbReference>
<dbReference type="AlphaFoldDB" id="A0A8W7PC09"/>
<dbReference type="SMART" id="SM00481">
    <property type="entry name" value="POLIIIAc"/>
    <property type="match status" value="1"/>
</dbReference>
<name>A0A8W7PC09_ANOCL</name>
<feature type="domain" description="Polymerase/histidinol phosphatase N-terminal" evidence="1">
    <location>
        <begin position="7"/>
        <end position="74"/>
    </location>
</feature>
<dbReference type="GO" id="GO:0006260">
    <property type="term" value="P:DNA replication"/>
    <property type="evidence" value="ECO:0007669"/>
    <property type="project" value="InterPro"/>
</dbReference>
<dbReference type="GO" id="GO:0008408">
    <property type="term" value="F:3'-5' exonuclease activity"/>
    <property type="evidence" value="ECO:0007669"/>
    <property type="project" value="InterPro"/>
</dbReference>
<reference evidence="2" key="1">
    <citation type="submission" date="2022-08" db="UniProtKB">
        <authorList>
            <consortium name="EnsemblMetazoa"/>
        </authorList>
    </citation>
    <scope>IDENTIFICATION</scope>
</reference>
<dbReference type="InterPro" id="IPR004013">
    <property type="entry name" value="PHP_dom"/>
</dbReference>
<evidence type="ECO:0000259" key="1">
    <source>
        <dbReference type="SMART" id="SM00481"/>
    </source>
</evidence>
<dbReference type="PANTHER" id="PTHR32294:SF0">
    <property type="entry name" value="DNA POLYMERASE III SUBUNIT ALPHA"/>
    <property type="match status" value="1"/>
</dbReference>
<sequence>MNAPRFIHLRLHSEFSITDGIVRLDDAVKRAQKDNMPAMGMSDLMNLFGMVKFYKACRNKGIKPIISADIWLENEEDRDKPTRLLLTVKNREGYRRLCELLTQAFTHNQYRGRAEIKRAWLEQGDNSNLLCLSGAHMGDVGGGTGHGPARRGDAPRAILGKPVSRQLLPGN</sequence>
<evidence type="ECO:0000313" key="2">
    <source>
        <dbReference type="EnsemblMetazoa" id="ACOM028844-PA.1"/>
    </source>
</evidence>
<dbReference type="InterPro" id="IPR003141">
    <property type="entry name" value="Pol/His_phosphatase_N"/>
</dbReference>
<proteinExistence type="predicted"/>